<dbReference type="Gene3D" id="1.25.40.20">
    <property type="entry name" value="Ankyrin repeat-containing domain"/>
    <property type="match status" value="2"/>
</dbReference>
<feature type="transmembrane region" description="Helical" evidence="2">
    <location>
        <begin position="463"/>
        <end position="487"/>
    </location>
</feature>
<dbReference type="InterPro" id="IPR026961">
    <property type="entry name" value="PGG_dom"/>
</dbReference>
<dbReference type="PANTHER" id="PTHR24177">
    <property type="entry name" value="CASKIN"/>
    <property type="match status" value="1"/>
</dbReference>
<keyword evidence="5" id="KW-1185">Reference proteome</keyword>
<protein>
    <recommendedName>
        <fullName evidence="3">PGG domain-containing protein</fullName>
    </recommendedName>
</protein>
<dbReference type="SUPFAM" id="SSF48403">
    <property type="entry name" value="Ankyrin repeat"/>
    <property type="match status" value="1"/>
</dbReference>
<evidence type="ECO:0000256" key="1">
    <source>
        <dbReference type="SAM" id="MobiDB-lite"/>
    </source>
</evidence>
<evidence type="ECO:0000259" key="3">
    <source>
        <dbReference type="Pfam" id="PF13962"/>
    </source>
</evidence>
<keyword evidence="2" id="KW-0812">Transmembrane</keyword>
<dbReference type="PANTHER" id="PTHR24177:SF215">
    <property type="entry name" value="PGG DOMAIN-CONTAINING PROTEIN"/>
    <property type="match status" value="1"/>
</dbReference>
<dbReference type="Proteomes" id="UP000323000">
    <property type="component" value="Chromosome 13"/>
</dbReference>
<dbReference type="EMBL" id="VAHF01000013">
    <property type="protein sequence ID" value="TXG46918.1"/>
    <property type="molecule type" value="Genomic_DNA"/>
</dbReference>
<dbReference type="GO" id="GO:0016020">
    <property type="term" value="C:membrane"/>
    <property type="evidence" value="ECO:0007669"/>
    <property type="project" value="TreeGrafter"/>
</dbReference>
<keyword evidence="2" id="KW-0472">Membrane</keyword>
<dbReference type="Pfam" id="PF13962">
    <property type="entry name" value="PGG"/>
    <property type="match status" value="1"/>
</dbReference>
<proteinExistence type="predicted"/>
<dbReference type="InterPro" id="IPR002110">
    <property type="entry name" value="Ankyrin_rpt"/>
</dbReference>
<gene>
    <name evidence="4" type="ORF">EZV62_026212</name>
</gene>
<feature type="compositionally biased region" description="Acidic residues" evidence="1">
    <location>
        <begin position="185"/>
        <end position="205"/>
    </location>
</feature>
<reference evidence="5" key="1">
    <citation type="journal article" date="2019" name="Gigascience">
        <title>De novo genome assembly of the endangered Acer yangbiense, a plant species with extremely small populations endemic to Yunnan Province, China.</title>
        <authorList>
            <person name="Yang J."/>
            <person name="Wariss H.M."/>
            <person name="Tao L."/>
            <person name="Zhang R."/>
            <person name="Yun Q."/>
            <person name="Hollingsworth P."/>
            <person name="Dao Z."/>
            <person name="Luo G."/>
            <person name="Guo H."/>
            <person name="Ma Y."/>
            <person name="Sun W."/>
        </authorList>
    </citation>
    <scope>NUCLEOTIDE SEQUENCE [LARGE SCALE GENOMIC DNA]</scope>
    <source>
        <strain evidence="5">cv. Malutang</strain>
    </source>
</reference>
<evidence type="ECO:0000256" key="2">
    <source>
        <dbReference type="SAM" id="Phobius"/>
    </source>
</evidence>
<accession>A0A5C7GQI8</accession>
<feature type="compositionally biased region" description="Basic and acidic residues" evidence="1">
    <location>
        <begin position="214"/>
        <end position="227"/>
    </location>
</feature>
<evidence type="ECO:0000313" key="5">
    <source>
        <dbReference type="Proteomes" id="UP000323000"/>
    </source>
</evidence>
<dbReference type="InterPro" id="IPR036770">
    <property type="entry name" value="Ankyrin_rpt-contain_sf"/>
</dbReference>
<feature type="domain" description="PGG" evidence="3">
    <location>
        <begin position="373"/>
        <end position="484"/>
    </location>
</feature>
<feature type="transmembrane region" description="Helical" evidence="2">
    <location>
        <begin position="417"/>
        <end position="443"/>
    </location>
</feature>
<sequence length="563" mass="63516">MFDFSSVKEPYQAVMDGRWEDLEEIFGNDEGFSISYPIMTVAEDNAFHIAVHSKSEQPLKQLLERLNHDQMRKEAVHTFNAYENTVIQEAAINHNIAAVKLLVGEGHVTDEQLLERNKSGQTPLFKAAAFGSTKVVKYLASRPNQMITTSDKQQLHNNHRTRKDTTSILHAAVQGEHFGIPTGNDENDDADNIDDNSEDDQDDSDNQNPPPQWKNHDQLKEIPIKEDNKPVETPLLAATKTGVIKIVKEILKMHPQAVEHVSHKRQNILHVAASYRRREVFDLVKQMQMQTSRLILGIDEDGYTVLHHVADNKNYTGGTSPGPAYQLQKELEWFKSVEEIMPSYFTQHHDKNNKTAKELFKEKHAIQLKEAQQWIKETSQSCSGVAVLVSTVVFAAAFTVPGGTNDDNGLPILIHSPYFMFFTVTDVVSLSCSLTAVVIFLSILTSPFQLHNFRITLPRRLTLGFALLFMSVATTMLAFTSTVILIIRSDQHRQWTLTLICCAAFVPVSVLALTHFPLFVSFIKAWNYPCSSLLRILTFLGKLVFQRGLQSFSQISSQLSLSR</sequence>
<feature type="region of interest" description="Disordered" evidence="1">
    <location>
        <begin position="177"/>
        <end position="227"/>
    </location>
</feature>
<comment type="caution">
    <text evidence="4">The sequence shown here is derived from an EMBL/GenBank/DDBJ whole genome shotgun (WGS) entry which is preliminary data.</text>
</comment>
<dbReference type="SMART" id="SM00248">
    <property type="entry name" value="ANK"/>
    <property type="match status" value="4"/>
</dbReference>
<organism evidence="4 5">
    <name type="scientific">Acer yangbiense</name>
    <dbReference type="NCBI Taxonomy" id="1000413"/>
    <lineage>
        <taxon>Eukaryota</taxon>
        <taxon>Viridiplantae</taxon>
        <taxon>Streptophyta</taxon>
        <taxon>Embryophyta</taxon>
        <taxon>Tracheophyta</taxon>
        <taxon>Spermatophyta</taxon>
        <taxon>Magnoliopsida</taxon>
        <taxon>eudicotyledons</taxon>
        <taxon>Gunneridae</taxon>
        <taxon>Pentapetalae</taxon>
        <taxon>rosids</taxon>
        <taxon>malvids</taxon>
        <taxon>Sapindales</taxon>
        <taxon>Sapindaceae</taxon>
        <taxon>Hippocastanoideae</taxon>
        <taxon>Acereae</taxon>
        <taxon>Acer</taxon>
    </lineage>
</organism>
<dbReference type="Pfam" id="PF12796">
    <property type="entry name" value="Ank_2"/>
    <property type="match status" value="1"/>
</dbReference>
<feature type="transmembrane region" description="Helical" evidence="2">
    <location>
        <begin position="499"/>
        <end position="520"/>
    </location>
</feature>
<dbReference type="OrthoDB" id="1923662at2759"/>
<name>A0A5C7GQI8_9ROSI</name>
<dbReference type="AlphaFoldDB" id="A0A5C7GQI8"/>
<evidence type="ECO:0000313" key="4">
    <source>
        <dbReference type="EMBL" id="TXG46918.1"/>
    </source>
</evidence>
<keyword evidence="2" id="KW-1133">Transmembrane helix</keyword>